<protein>
    <submittedName>
        <fullName evidence="3">Nuclear movement protein</fullName>
    </submittedName>
</protein>
<dbReference type="InterPro" id="IPR007052">
    <property type="entry name" value="CS_dom"/>
</dbReference>
<reference evidence="4" key="1">
    <citation type="submission" date="2015-07" db="EMBL/GenBank/DDBJ databases">
        <title>Annotation of Plasmodium falciparum IGH-CR14.</title>
        <authorList>
            <consortium name="The Broad Institute Genome Sequencing Platform"/>
            <person name="Volkman S.K."/>
            <person name="Neafsey D.E."/>
            <person name="Dash A.P."/>
            <person name="Chitnis C.E."/>
            <person name="Hartl D.L."/>
            <person name="Young S.K."/>
            <person name="Zeng Q."/>
            <person name="Koehrsen M."/>
            <person name="Alvarado L."/>
            <person name="Berlin A."/>
            <person name="Borenstein D."/>
            <person name="Chapman S.B."/>
            <person name="Chen Z."/>
            <person name="Engels R."/>
            <person name="Freedman E."/>
            <person name="Gellesch M."/>
            <person name="Goldberg J."/>
            <person name="Griggs A."/>
            <person name="Gujja S."/>
            <person name="Heilman E.R."/>
            <person name="Heiman D.I."/>
            <person name="Howarth C."/>
            <person name="Jen D."/>
            <person name="Larson L."/>
            <person name="Mehta T."/>
            <person name="Neiman D."/>
            <person name="Park D."/>
            <person name="Pearson M."/>
            <person name="Roberts A."/>
            <person name="Saif S."/>
            <person name="Shea T."/>
            <person name="Shenoy N."/>
            <person name="Sisk P."/>
            <person name="Stolte C."/>
            <person name="Sykes S."/>
            <person name="Walk T."/>
            <person name="White J."/>
            <person name="Yandava C."/>
            <person name="Haas B."/>
            <person name="Henn M.R."/>
            <person name="Nusbaum C."/>
            <person name="Birren B."/>
        </authorList>
    </citation>
    <scope>NUCLEOTIDE SEQUENCE [LARGE SCALE GENOMIC DNA]</scope>
    <source>
        <strain evidence="4">IGH-CR14</strain>
    </source>
</reference>
<dbReference type="GO" id="GO:0051082">
    <property type="term" value="F:unfolded protein binding"/>
    <property type="evidence" value="ECO:0007669"/>
    <property type="project" value="TreeGrafter"/>
</dbReference>
<keyword evidence="1" id="KW-1133">Transmembrane helix</keyword>
<dbReference type="Proteomes" id="UP000054562">
    <property type="component" value="Unassembled WGS sequence"/>
</dbReference>
<dbReference type="PROSITE" id="PS51203">
    <property type="entry name" value="CS"/>
    <property type="match status" value="1"/>
</dbReference>
<accession>A0A0L1I9T1</accession>
<dbReference type="SUPFAM" id="SSF49764">
    <property type="entry name" value="HSP20-like chaperones"/>
    <property type="match status" value="1"/>
</dbReference>
<dbReference type="Pfam" id="PF04969">
    <property type="entry name" value="CS"/>
    <property type="match status" value="1"/>
</dbReference>
<dbReference type="AlphaFoldDB" id="A0A0L1I9T1"/>
<dbReference type="EMBL" id="GG665151">
    <property type="protein sequence ID" value="KNG76379.1"/>
    <property type="molecule type" value="Genomic_DNA"/>
</dbReference>
<evidence type="ECO:0000313" key="4">
    <source>
        <dbReference type="Proteomes" id="UP000054562"/>
    </source>
</evidence>
<dbReference type="InterPro" id="IPR037898">
    <property type="entry name" value="NudC_fam"/>
</dbReference>
<keyword evidence="1" id="KW-0472">Membrane</keyword>
<evidence type="ECO:0000259" key="2">
    <source>
        <dbReference type="PROSITE" id="PS51203"/>
    </source>
</evidence>
<feature type="domain" description="CS" evidence="2">
    <location>
        <begin position="14"/>
        <end position="103"/>
    </location>
</feature>
<sequence length="169" mass="20069">MGEIYNKRHKYMNNGVLIYEWEQSIDEINIYIDMNSKLVNKNDLNIEIKSKRITIGLKNPENFLEGELFSIIDEDCFFWFIEDNNLHIFLTKVKKGESWNSVFKGHKNLNPVDEDNTKKQIFLERFQQEYPNFDFFSASFNGQVPDARTFMGVFLLLSFFSLHIFALSR</sequence>
<gene>
    <name evidence="3" type="ORF">PFMG_02534</name>
</gene>
<dbReference type="GO" id="GO:0005737">
    <property type="term" value="C:cytoplasm"/>
    <property type="evidence" value="ECO:0007669"/>
    <property type="project" value="TreeGrafter"/>
</dbReference>
<evidence type="ECO:0000256" key="1">
    <source>
        <dbReference type="SAM" id="Phobius"/>
    </source>
</evidence>
<reference evidence="4" key="2">
    <citation type="submission" date="2015-07" db="EMBL/GenBank/DDBJ databases">
        <title>The genome sequence of Plasmodium falciparum IGH-CR14.</title>
        <authorList>
            <consortium name="The Broad Institute Genome Sequencing Platform"/>
            <person name="Volkman S.K."/>
            <person name="Neafsey D.E."/>
            <person name="Dash A.P."/>
            <person name="Chitnis C.E."/>
            <person name="Hartl D.L."/>
            <person name="Young S.K."/>
            <person name="Kodira C.D."/>
            <person name="Zeng Q."/>
            <person name="Koehrsen M."/>
            <person name="Godfrey P."/>
            <person name="Alvarado L."/>
            <person name="Berlin A."/>
            <person name="Borenstein D."/>
            <person name="Chen Z."/>
            <person name="Engels R."/>
            <person name="Freedman E."/>
            <person name="Gellesch M."/>
            <person name="Goldberg J."/>
            <person name="Griggs A."/>
            <person name="Gujja S."/>
            <person name="Heiman D."/>
            <person name="Hepburn T."/>
            <person name="Howarth C."/>
            <person name="Jen D."/>
            <person name="Larson L."/>
            <person name="Lewis B."/>
            <person name="Mehta T."/>
            <person name="Park D."/>
            <person name="Pearson M."/>
            <person name="Roberts A."/>
            <person name="Saif S."/>
            <person name="Shea T."/>
            <person name="Shenoy N."/>
            <person name="Sisk P."/>
            <person name="Stolte C."/>
            <person name="Sykes S."/>
            <person name="Walk T."/>
            <person name="White J."/>
            <person name="Yandava C."/>
            <person name="Wirth D.F."/>
            <person name="Nusbaum C."/>
            <person name="Birren B."/>
        </authorList>
    </citation>
    <scope>NUCLEOTIDE SEQUENCE [LARGE SCALE GENOMIC DNA]</scope>
    <source>
        <strain evidence="4">IGH-CR14</strain>
    </source>
</reference>
<dbReference type="InterPro" id="IPR008978">
    <property type="entry name" value="HSP20-like_chaperone"/>
</dbReference>
<feature type="transmembrane region" description="Helical" evidence="1">
    <location>
        <begin position="149"/>
        <end position="167"/>
    </location>
</feature>
<dbReference type="OrthoDB" id="515366at2759"/>
<dbReference type="PANTHER" id="PTHR12356:SF18">
    <property type="entry name" value="NUDC DOMAIN-CONTAINING PROTEIN 2"/>
    <property type="match status" value="1"/>
</dbReference>
<dbReference type="GO" id="GO:0006457">
    <property type="term" value="P:protein folding"/>
    <property type="evidence" value="ECO:0007669"/>
    <property type="project" value="TreeGrafter"/>
</dbReference>
<dbReference type="CDD" id="cd06467">
    <property type="entry name" value="p23_NUDC_like"/>
    <property type="match status" value="1"/>
</dbReference>
<evidence type="ECO:0000313" key="3">
    <source>
        <dbReference type="EMBL" id="KNG76379.1"/>
    </source>
</evidence>
<dbReference type="PANTHER" id="PTHR12356">
    <property type="entry name" value="NUCLEAR MOVEMENT PROTEIN NUDC"/>
    <property type="match status" value="1"/>
</dbReference>
<name>A0A0L1I9T1_PLAFA</name>
<proteinExistence type="predicted"/>
<keyword evidence="1" id="KW-0812">Transmembrane</keyword>
<organism evidence="3 4">
    <name type="scientific">Plasmodium falciparum IGH-CR14</name>
    <dbReference type="NCBI Taxonomy" id="580059"/>
    <lineage>
        <taxon>Eukaryota</taxon>
        <taxon>Sar</taxon>
        <taxon>Alveolata</taxon>
        <taxon>Apicomplexa</taxon>
        <taxon>Aconoidasida</taxon>
        <taxon>Haemosporida</taxon>
        <taxon>Plasmodiidae</taxon>
        <taxon>Plasmodium</taxon>
        <taxon>Plasmodium (Laverania)</taxon>
    </lineage>
</organism>
<dbReference type="Gene3D" id="2.60.40.790">
    <property type="match status" value="1"/>
</dbReference>